<dbReference type="Gene3D" id="3.30.300.30">
    <property type="match status" value="1"/>
</dbReference>
<evidence type="ECO:0000313" key="3">
    <source>
        <dbReference type="EMBL" id="MEJ8822368.1"/>
    </source>
</evidence>
<evidence type="ECO:0000313" key="4">
    <source>
        <dbReference type="Proteomes" id="UP001363010"/>
    </source>
</evidence>
<dbReference type="Proteomes" id="UP001363010">
    <property type="component" value="Unassembled WGS sequence"/>
</dbReference>
<dbReference type="EMBL" id="JBBKZV010000004">
    <property type="protein sequence ID" value="MEJ8822368.1"/>
    <property type="molecule type" value="Genomic_DNA"/>
</dbReference>
<dbReference type="InterPro" id="IPR000873">
    <property type="entry name" value="AMP-dep_synth/lig_dom"/>
</dbReference>
<dbReference type="Pfam" id="PF00501">
    <property type="entry name" value="AMP-binding"/>
    <property type="match status" value="1"/>
</dbReference>
<dbReference type="PANTHER" id="PTHR24096">
    <property type="entry name" value="LONG-CHAIN-FATTY-ACID--COA LIGASE"/>
    <property type="match status" value="1"/>
</dbReference>
<dbReference type="InterPro" id="IPR045851">
    <property type="entry name" value="AMP-bd_C_sf"/>
</dbReference>
<dbReference type="PANTHER" id="PTHR24096:SF422">
    <property type="entry name" value="BCDNA.GH02901"/>
    <property type="match status" value="1"/>
</dbReference>
<reference evidence="3 4" key="1">
    <citation type="submission" date="2024-03" db="EMBL/GenBank/DDBJ databases">
        <title>Novel species of the genus Variovorax.</title>
        <authorList>
            <person name="Liu Q."/>
            <person name="Xin Y.-H."/>
        </authorList>
    </citation>
    <scope>NUCLEOTIDE SEQUENCE [LARGE SCALE GENOMIC DNA]</scope>
    <source>
        <strain evidence="3 4">KACC 18501</strain>
    </source>
</reference>
<dbReference type="RefSeq" id="WP_340363413.1">
    <property type="nucleotide sequence ID" value="NZ_JBBKZV010000004.1"/>
</dbReference>
<dbReference type="SUPFAM" id="SSF56801">
    <property type="entry name" value="Acetyl-CoA synthetase-like"/>
    <property type="match status" value="1"/>
</dbReference>
<dbReference type="PROSITE" id="PS00455">
    <property type="entry name" value="AMP_BINDING"/>
    <property type="match status" value="1"/>
</dbReference>
<dbReference type="InterPro" id="IPR025110">
    <property type="entry name" value="AMP-bd_C"/>
</dbReference>
<gene>
    <name evidence="3" type="ORF">WKW80_10000</name>
</gene>
<sequence length="581" mass="62754">MKRRDVLVRQNIPRGGESRVIDLRGMGKRSIRRIDFWYDTKALGGGRAGCDGVRDGLRPMAEDVDMIFRSPWPDIEIPERSVSEFAFEQTAQRAGAVAFIDGPSGRMLTHGQVLEMARRMASALLRRGMRKGDVFAIFSPNLPEYVVAFHGVAMAGGVVTTASPLCTAETLAEQLGDSRARYLLTIPAFLGVALEAAKASGVEEVFVFGESEGATPFAALLANEAGPIRVDIDPARDLAALPYSSGTTGRAKGVMLTHRNMVAMMSQLESLSGAPSEDISLAVLPFFHCYGLLAFVSMTVRRGHACVTMPRFDFEQFLQLIERHRITSLMVVPPIVLALAKHPLVTKYDLSSVTFINSGAAPLGDALQMEAGQRMGVEVRQGYGMSECTLAATSRKRDNDPAKPGAVGRLLPNMEARVLDVATGVDLGPNERGELLVRGPTVMRGYLGNVQATDAAVDADGWLHTGDVVVIDDDGEFFIVDRLKELIKVNAHQVAPALLESLLLTHPAVADAAVIGIANEETGEAPKAFVVKRGDISEAEVMAHVAGHVEPYARLRAVEFVDAIPKSPAGKILRRELRQRP</sequence>
<feature type="domain" description="AMP-binding enzyme C-terminal" evidence="2">
    <location>
        <begin position="499"/>
        <end position="571"/>
    </location>
</feature>
<feature type="domain" description="AMP-dependent synthetase/ligase" evidence="1">
    <location>
        <begin position="88"/>
        <end position="447"/>
    </location>
</feature>
<proteinExistence type="predicted"/>
<protein>
    <submittedName>
        <fullName evidence="3">AMP-binding protein</fullName>
    </submittedName>
</protein>
<keyword evidence="4" id="KW-1185">Reference proteome</keyword>
<dbReference type="InterPro" id="IPR020845">
    <property type="entry name" value="AMP-binding_CS"/>
</dbReference>
<comment type="caution">
    <text evidence="3">The sequence shown here is derived from an EMBL/GenBank/DDBJ whole genome shotgun (WGS) entry which is preliminary data.</text>
</comment>
<dbReference type="Gene3D" id="3.40.50.12780">
    <property type="entry name" value="N-terminal domain of ligase-like"/>
    <property type="match status" value="1"/>
</dbReference>
<dbReference type="Pfam" id="PF13193">
    <property type="entry name" value="AMP-binding_C"/>
    <property type="match status" value="1"/>
</dbReference>
<accession>A0ABU8VX74</accession>
<dbReference type="InterPro" id="IPR042099">
    <property type="entry name" value="ANL_N_sf"/>
</dbReference>
<evidence type="ECO:0000259" key="2">
    <source>
        <dbReference type="Pfam" id="PF13193"/>
    </source>
</evidence>
<evidence type="ECO:0000259" key="1">
    <source>
        <dbReference type="Pfam" id="PF00501"/>
    </source>
</evidence>
<name>A0ABU8VX74_9BURK</name>
<organism evidence="3 4">
    <name type="scientific">Variovorax humicola</name>
    <dbReference type="NCBI Taxonomy" id="1769758"/>
    <lineage>
        <taxon>Bacteria</taxon>
        <taxon>Pseudomonadati</taxon>
        <taxon>Pseudomonadota</taxon>
        <taxon>Betaproteobacteria</taxon>
        <taxon>Burkholderiales</taxon>
        <taxon>Comamonadaceae</taxon>
        <taxon>Variovorax</taxon>
    </lineage>
</organism>